<dbReference type="PROSITE" id="PS51891">
    <property type="entry name" value="CENP_V_GFA"/>
    <property type="match status" value="1"/>
</dbReference>
<gene>
    <name evidence="6" type="ORF">GN331_05625</name>
</gene>
<comment type="caution">
    <text evidence="6">The sequence shown here is derived from an EMBL/GenBank/DDBJ whole genome shotgun (WGS) entry which is preliminary data.</text>
</comment>
<proteinExistence type="inferred from homology"/>
<keyword evidence="2" id="KW-0479">Metal-binding</keyword>
<evidence type="ECO:0000256" key="3">
    <source>
        <dbReference type="ARBA" id="ARBA00022833"/>
    </source>
</evidence>
<evidence type="ECO:0000313" key="6">
    <source>
        <dbReference type="EMBL" id="MUV13686.1"/>
    </source>
</evidence>
<dbReference type="EMBL" id="WOXT01000001">
    <property type="protein sequence ID" value="MUV13686.1"/>
    <property type="molecule type" value="Genomic_DNA"/>
</dbReference>
<feature type="domain" description="CENP-V/GFA" evidence="5">
    <location>
        <begin position="5"/>
        <end position="132"/>
    </location>
</feature>
<sequence>MSNTYRGTCFCGAVEVETTGAPVGMGYCHCQSCRSWSAGPVNAFTLWQPDAVRVTKGQEVLGHFSKTPLSDRHYCTQCGGHVMNKHPPLNLVDVFAAMLPTLKFEPGVHVNYAETVLPMKDGLPKLKDFPKELGGSGETLPE</sequence>
<dbReference type="SUPFAM" id="SSF51316">
    <property type="entry name" value="Mss4-like"/>
    <property type="match status" value="1"/>
</dbReference>
<protein>
    <submittedName>
        <fullName evidence="6">GFA family protein</fullName>
    </submittedName>
</protein>
<dbReference type="PANTHER" id="PTHR33337">
    <property type="entry name" value="GFA DOMAIN-CONTAINING PROTEIN"/>
    <property type="match status" value="1"/>
</dbReference>
<dbReference type="InterPro" id="IPR011057">
    <property type="entry name" value="Mss4-like_sf"/>
</dbReference>
<keyword evidence="4" id="KW-0456">Lyase</keyword>
<evidence type="ECO:0000313" key="7">
    <source>
        <dbReference type="Proteomes" id="UP000479692"/>
    </source>
</evidence>
<dbReference type="GO" id="GO:0046872">
    <property type="term" value="F:metal ion binding"/>
    <property type="evidence" value="ECO:0007669"/>
    <property type="project" value="UniProtKB-KW"/>
</dbReference>
<accession>A0A7C9M2C8</accession>
<dbReference type="InterPro" id="IPR006913">
    <property type="entry name" value="CENP-V/GFA"/>
</dbReference>
<name>A0A7C9M2C8_9GAMM</name>
<evidence type="ECO:0000259" key="5">
    <source>
        <dbReference type="PROSITE" id="PS51891"/>
    </source>
</evidence>
<dbReference type="Proteomes" id="UP000479692">
    <property type="component" value="Unassembled WGS sequence"/>
</dbReference>
<dbReference type="AlphaFoldDB" id="A0A7C9M2C8"/>
<dbReference type="Gene3D" id="3.90.1590.10">
    <property type="entry name" value="glutathione-dependent formaldehyde- activating enzyme (gfa)"/>
    <property type="match status" value="1"/>
</dbReference>
<dbReference type="GO" id="GO:0016846">
    <property type="term" value="F:carbon-sulfur lyase activity"/>
    <property type="evidence" value="ECO:0007669"/>
    <property type="project" value="InterPro"/>
</dbReference>
<dbReference type="PANTHER" id="PTHR33337:SF40">
    <property type="entry name" value="CENP-V_GFA DOMAIN-CONTAINING PROTEIN-RELATED"/>
    <property type="match status" value="1"/>
</dbReference>
<organism evidence="6 7">
    <name type="scientific">Noviluteimonas gilva</name>
    <dbReference type="NCBI Taxonomy" id="2682097"/>
    <lineage>
        <taxon>Bacteria</taxon>
        <taxon>Pseudomonadati</taxon>
        <taxon>Pseudomonadota</taxon>
        <taxon>Gammaproteobacteria</taxon>
        <taxon>Lysobacterales</taxon>
        <taxon>Lysobacteraceae</taxon>
        <taxon>Noviluteimonas</taxon>
    </lineage>
</organism>
<dbReference type="Pfam" id="PF04828">
    <property type="entry name" value="GFA"/>
    <property type="match status" value="1"/>
</dbReference>
<reference evidence="6 7" key="1">
    <citation type="submission" date="2019-12" db="EMBL/GenBank/DDBJ databases">
        <authorList>
            <person name="Xu J."/>
        </authorList>
    </citation>
    <scope>NUCLEOTIDE SEQUENCE [LARGE SCALE GENOMIC DNA]</scope>
    <source>
        <strain evidence="6 7">HX-5-24</strain>
    </source>
</reference>
<evidence type="ECO:0000256" key="4">
    <source>
        <dbReference type="ARBA" id="ARBA00023239"/>
    </source>
</evidence>
<dbReference type="RefSeq" id="WP_156640867.1">
    <property type="nucleotide sequence ID" value="NZ_WOXT01000001.1"/>
</dbReference>
<keyword evidence="7" id="KW-1185">Reference proteome</keyword>
<evidence type="ECO:0000256" key="1">
    <source>
        <dbReference type="ARBA" id="ARBA00005495"/>
    </source>
</evidence>
<evidence type="ECO:0000256" key="2">
    <source>
        <dbReference type="ARBA" id="ARBA00022723"/>
    </source>
</evidence>
<keyword evidence="3" id="KW-0862">Zinc</keyword>
<comment type="similarity">
    <text evidence="1">Belongs to the Gfa family.</text>
</comment>